<feature type="transmembrane region" description="Helical" evidence="1">
    <location>
        <begin position="55"/>
        <end position="83"/>
    </location>
</feature>
<comment type="caution">
    <text evidence="2">The sequence shown here is derived from an EMBL/GenBank/DDBJ whole genome shotgun (WGS) entry which is preliminary data.</text>
</comment>
<reference evidence="2 3" key="1">
    <citation type="submission" date="2017-04" db="EMBL/GenBank/DDBJ databases">
        <title>Kefir bacterial isolates.</title>
        <authorList>
            <person name="Kim Y."/>
            <person name="Blasche S."/>
            <person name="Patil K.R."/>
        </authorList>
    </citation>
    <scope>NUCLEOTIDE SEQUENCE [LARGE SCALE GENOMIC DNA]</scope>
    <source>
        <strain evidence="2 3">KR-2</strain>
    </source>
</reference>
<feature type="transmembrane region" description="Helical" evidence="1">
    <location>
        <begin position="24"/>
        <end position="43"/>
    </location>
</feature>
<dbReference type="RefSeq" id="WP_095351405.1">
    <property type="nucleotide sequence ID" value="NZ_NDFO01000006.1"/>
</dbReference>
<keyword evidence="3" id="KW-1185">Reference proteome</keyword>
<dbReference type="OrthoDB" id="799595at2"/>
<feature type="transmembrane region" description="Helical" evidence="1">
    <location>
        <begin position="263"/>
        <end position="285"/>
    </location>
</feature>
<dbReference type="EMBL" id="NDFP01000006">
    <property type="protein sequence ID" value="PAL26023.1"/>
    <property type="molecule type" value="Genomic_DNA"/>
</dbReference>
<evidence type="ECO:0000256" key="1">
    <source>
        <dbReference type="SAM" id="Phobius"/>
    </source>
</evidence>
<organism evidence="2 3">
    <name type="scientific">Acetobacter syzygii</name>
    <dbReference type="NCBI Taxonomy" id="146476"/>
    <lineage>
        <taxon>Bacteria</taxon>
        <taxon>Pseudomonadati</taxon>
        <taxon>Pseudomonadota</taxon>
        <taxon>Alphaproteobacteria</taxon>
        <taxon>Acetobacterales</taxon>
        <taxon>Acetobacteraceae</taxon>
        <taxon>Acetobacter</taxon>
    </lineage>
</organism>
<keyword evidence="1" id="KW-0812">Transmembrane</keyword>
<proteinExistence type="predicted"/>
<feature type="transmembrane region" description="Helical" evidence="1">
    <location>
        <begin position="229"/>
        <end position="251"/>
    </location>
</feature>
<dbReference type="AlphaFoldDB" id="A0A270BLY0"/>
<evidence type="ECO:0000313" key="3">
    <source>
        <dbReference type="Proteomes" id="UP000216033"/>
    </source>
</evidence>
<gene>
    <name evidence="2" type="ORF">B9K05_07930</name>
</gene>
<protein>
    <submittedName>
        <fullName evidence="2">Uncharacterized protein</fullName>
    </submittedName>
</protein>
<evidence type="ECO:0000313" key="2">
    <source>
        <dbReference type="EMBL" id="PAL26023.1"/>
    </source>
</evidence>
<accession>A0A270BLY0</accession>
<name>A0A270BLY0_9PROT</name>
<dbReference type="Proteomes" id="UP000216033">
    <property type="component" value="Unassembled WGS sequence"/>
</dbReference>
<sequence length="379" mass="44771">MDNPEIKINKNIMKLNKSLSENKNALVVFILISALVFFLFFYVQKTIFYKNYSSILNLIFASFFAFLLFFIIYCSFSVLRFYFKKRREIKNVLGYSVNNKAIRSIISDIYEKINEINEREDLINETVIKFQKETRDFLAETDLNSLKSTIESVKRNSEELKIANRGRNIQDKLEVELKYYLKNKMYDILVDRFRNQLKKEVKCESVNNNKIKISKSIDENIRKLDKFSIINLLIGLYFSTISILFFVLSSFSFHEMGEQKNFFIANSIQKVIFVVGLQTIGFLFFRSYRNNVIDRKYFLNEKTNIEVIFSALESSILTGDTESEKKIYEKMSEIERNFIVKNGETTINIKQQESEYDNDYKILNLMTKALDDAKKNINK</sequence>
<keyword evidence="1" id="KW-1133">Transmembrane helix</keyword>
<keyword evidence="1" id="KW-0472">Membrane</keyword>